<keyword evidence="11" id="KW-1185">Reference proteome</keyword>
<evidence type="ECO:0000256" key="2">
    <source>
        <dbReference type="ARBA" id="ARBA00022737"/>
    </source>
</evidence>
<dbReference type="InParanoid" id="A0A2G5DS32"/>
<dbReference type="EMBL" id="KZ305032">
    <property type="protein sequence ID" value="PIA46323.1"/>
    <property type="molecule type" value="Genomic_DNA"/>
</dbReference>
<evidence type="ECO:0000259" key="9">
    <source>
        <dbReference type="PROSITE" id="PS51294"/>
    </source>
</evidence>
<protein>
    <submittedName>
        <fullName evidence="10">Uncharacterized protein</fullName>
    </submittedName>
</protein>
<dbReference type="SUPFAM" id="SSF46689">
    <property type="entry name" value="Homeodomain-like"/>
    <property type="match status" value="1"/>
</dbReference>
<feature type="domain" description="HTH myb-type" evidence="9">
    <location>
        <begin position="6"/>
        <end position="62"/>
    </location>
</feature>
<name>A0A2G5DS32_AQUCA</name>
<sequence>MEKTSSSGLKKGKWSEEEDDLLKKCIEKYGEGNWHKVPLRTGLNRCRKSCRLRWCNYLNPKAKRGEFSWDEIDLIIKMQKLLGNRWSLIAARLQGRTSNDIKNLWTSHISKSLRKNQGKQTETVTPKIKAIKPKPLTFSQNSPWMKSRLTEKAIQREELHSNSSLDFQKEPSTSLWDGITFSEEDILGWTDEFGMKSFVNELTEPEKTEMCLDYLNIWE</sequence>
<dbReference type="GO" id="GO:0003677">
    <property type="term" value="F:DNA binding"/>
    <property type="evidence" value="ECO:0007669"/>
    <property type="project" value="UniProtKB-KW"/>
</dbReference>
<keyword evidence="7" id="KW-0539">Nucleus</keyword>
<dbReference type="CDD" id="cd00167">
    <property type="entry name" value="SANT"/>
    <property type="match status" value="2"/>
</dbReference>
<evidence type="ECO:0000259" key="8">
    <source>
        <dbReference type="PROSITE" id="PS50090"/>
    </source>
</evidence>
<dbReference type="InterPro" id="IPR001005">
    <property type="entry name" value="SANT/Myb"/>
</dbReference>
<dbReference type="OrthoDB" id="2143914at2759"/>
<evidence type="ECO:0000256" key="5">
    <source>
        <dbReference type="ARBA" id="ARBA00023159"/>
    </source>
</evidence>
<evidence type="ECO:0000313" key="10">
    <source>
        <dbReference type="EMBL" id="PIA46323.1"/>
    </source>
</evidence>
<organism evidence="10 11">
    <name type="scientific">Aquilegia coerulea</name>
    <name type="common">Rocky mountain columbine</name>
    <dbReference type="NCBI Taxonomy" id="218851"/>
    <lineage>
        <taxon>Eukaryota</taxon>
        <taxon>Viridiplantae</taxon>
        <taxon>Streptophyta</taxon>
        <taxon>Embryophyta</taxon>
        <taxon>Tracheophyta</taxon>
        <taxon>Spermatophyta</taxon>
        <taxon>Magnoliopsida</taxon>
        <taxon>Ranunculales</taxon>
        <taxon>Ranunculaceae</taxon>
        <taxon>Thalictroideae</taxon>
        <taxon>Aquilegia</taxon>
    </lineage>
</organism>
<dbReference type="PROSITE" id="PS51294">
    <property type="entry name" value="HTH_MYB"/>
    <property type="match status" value="2"/>
</dbReference>
<keyword evidence="5" id="KW-0010">Activator</keyword>
<evidence type="ECO:0000256" key="3">
    <source>
        <dbReference type="ARBA" id="ARBA00023015"/>
    </source>
</evidence>
<feature type="domain" description="Myb-like" evidence="8">
    <location>
        <begin position="59"/>
        <end position="109"/>
    </location>
</feature>
<dbReference type="Pfam" id="PF00249">
    <property type="entry name" value="Myb_DNA-binding"/>
    <property type="match status" value="2"/>
</dbReference>
<evidence type="ECO:0000256" key="7">
    <source>
        <dbReference type="ARBA" id="ARBA00023242"/>
    </source>
</evidence>
<keyword evidence="2" id="KW-0677">Repeat</keyword>
<dbReference type="PANTHER" id="PTHR47999">
    <property type="entry name" value="TRANSCRIPTION FACTOR MYB8-RELATED-RELATED"/>
    <property type="match status" value="1"/>
</dbReference>
<keyword evidence="3" id="KW-0805">Transcription regulation</keyword>
<dbReference type="PROSITE" id="PS50090">
    <property type="entry name" value="MYB_LIKE"/>
    <property type="match status" value="2"/>
</dbReference>
<dbReference type="PANTHER" id="PTHR47999:SF24">
    <property type="entry name" value="TRANSCRIPTION FACTOR MYB90"/>
    <property type="match status" value="1"/>
</dbReference>
<keyword evidence="4" id="KW-0238">DNA-binding</keyword>
<dbReference type="InterPro" id="IPR009057">
    <property type="entry name" value="Homeodomain-like_sf"/>
</dbReference>
<dbReference type="InterPro" id="IPR017930">
    <property type="entry name" value="Myb_dom"/>
</dbReference>
<dbReference type="AlphaFoldDB" id="A0A2G5DS32"/>
<reference evidence="10 11" key="1">
    <citation type="submission" date="2017-09" db="EMBL/GenBank/DDBJ databases">
        <title>WGS assembly of Aquilegia coerulea Goldsmith.</title>
        <authorList>
            <person name="Hodges S."/>
            <person name="Kramer E."/>
            <person name="Nordborg M."/>
            <person name="Tomkins J."/>
            <person name="Borevitz J."/>
            <person name="Derieg N."/>
            <person name="Yan J."/>
            <person name="Mihaltcheva S."/>
            <person name="Hayes R.D."/>
            <person name="Rokhsar D."/>
        </authorList>
    </citation>
    <scope>NUCLEOTIDE SEQUENCE [LARGE SCALE GENOMIC DNA]</scope>
    <source>
        <strain evidence="11">cv. Goldsmith</strain>
    </source>
</reference>
<feature type="domain" description="HTH myb-type" evidence="9">
    <location>
        <begin position="63"/>
        <end position="113"/>
    </location>
</feature>
<accession>A0A2G5DS32</accession>
<gene>
    <name evidence="10" type="ORF">AQUCO_01500086v1</name>
</gene>
<evidence type="ECO:0000256" key="1">
    <source>
        <dbReference type="ARBA" id="ARBA00004123"/>
    </source>
</evidence>
<dbReference type="InterPro" id="IPR015495">
    <property type="entry name" value="Myb_TF_plants"/>
</dbReference>
<evidence type="ECO:0000256" key="6">
    <source>
        <dbReference type="ARBA" id="ARBA00023163"/>
    </source>
</evidence>
<feature type="domain" description="Myb-like" evidence="8">
    <location>
        <begin position="6"/>
        <end position="58"/>
    </location>
</feature>
<dbReference type="SMART" id="SM00717">
    <property type="entry name" value="SANT"/>
    <property type="match status" value="2"/>
</dbReference>
<dbReference type="GO" id="GO:0005634">
    <property type="term" value="C:nucleus"/>
    <property type="evidence" value="ECO:0007669"/>
    <property type="project" value="UniProtKB-SubCell"/>
</dbReference>
<evidence type="ECO:0000313" key="11">
    <source>
        <dbReference type="Proteomes" id="UP000230069"/>
    </source>
</evidence>
<dbReference type="FunFam" id="1.10.10.60:FF:000218">
    <property type="entry name" value="Myb transcription factor"/>
    <property type="match status" value="1"/>
</dbReference>
<keyword evidence="6" id="KW-0804">Transcription</keyword>
<proteinExistence type="predicted"/>
<comment type="subcellular location">
    <subcellularLocation>
        <location evidence="1">Nucleus</location>
    </subcellularLocation>
</comment>
<dbReference type="Proteomes" id="UP000230069">
    <property type="component" value="Unassembled WGS sequence"/>
</dbReference>
<evidence type="ECO:0000256" key="4">
    <source>
        <dbReference type="ARBA" id="ARBA00023125"/>
    </source>
</evidence>
<dbReference type="Gene3D" id="1.10.10.60">
    <property type="entry name" value="Homeodomain-like"/>
    <property type="match status" value="2"/>
</dbReference>